<proteinExistence type="predicted"/>
<reference evidence="4" key="3">
    <citation type="journal article" date="2008" name="Nucleic Acids Res.">
        <title>The rice annotation project database (RAP-DB): 2008 update.</title>
        <authorList>
            <consortium name="The rice annotation project (RAP)"/>
        </authorList>
    </citation>
    <scope>GENOME REANNOTATION</scope>
    <source>
        <strain evidence="4">cv. Nipponbare</strain>
    </source>
</reference>
<dbReference type="EMBL" id="AP000492">
    <property type="protein sequence ID" value="BAD81079.1"/>
    <property type="molecule type" value="Genomic_DNA"/>
</dbReference>
<feature type="compositionally biased region" description="Basic residues" evidence="1">
    <location>
        <begin position="24"/>
        <end position="46"/>
    </location>
</feature>
<dbReference type="Proteomes" id="UP000000763">
    <property type="component" value="Chromosome 1"/>
</dbReference>
<evidence type="ECO:0000313" key="3">
    <source>
        <dbReference type="EMBL" id="BAE95798.1"/>
    </source>
</evidence>
<reference evidence="2" key="1">
    <citation type="journal article" date="2002" name="Nature">
        <title>The genome sequence and structure of rice chromosome 1.</title>
        <authorList>
            <person name="Sasaki T."/>
            <person name="Matsumoto T."/>
            <person name="Yamamoto K."/>
            <person name="Sakata K."/>
            <person name="Baba T."/>
            <person name="Katayose Y."/>
            <person name="Wu J."/>
            <person name="Niimura Y."/>
            <person name="Cheng Z."/>
            <person name="Nagamura Y."/>
            <person name="Antonio B.A."/>
            <person name="Kanamori H."/>
            <person name="Hosokawa S."/>
            <person name="Masukawa M."/>
            <person name="Arikawa K."/>
            <person name="Chiden Y."/>
            <person name="Hayashi M."/>
            <person name="Okamoto M."/>
            <person name="Ando T."/>
            <person name="Aoki H."/>
            <person name="Arita K."/>
            <person name="Hamada M."/>
            <person name="Harada C."/>
            <person name="Hijishita S."/>
            <person name="Honda M."/>
            <person name="Ichikawa Y."/>
            <person name="Idonuma A."/>
            <person name="Iijima M."/>
            <person name="Ikeda M."/>
            <person name="Ikeno M."/>
            <person name="Itoh S."/>
            <person name="Itoh T."/>
            <person name="Itoh Y."/>
            <person name="Itoh Y."/>
            <person name="Iwabuchi A."/>
            <person name="Kamiya K."/>
            <person name="Karasawa W."/>
            <person name="Katagiri S."/>
            <person name="Kikuta A."/>
            <person name="Kobayashi N."/>
            <person name="Kono I."/>
            <person name="Machita K."/>
            <person name="Maehara T."/>
            <person name="Mizuno H."/>
            <person name="Mizubayashi T."/>
            <person name="Mukai Y."/>
            <person name="Nagasaki H."/>
            <person name="Nakashima M."/>
            <person name="Nakama Y."/>
            <person name="Nakamichi Y."/>
            <person name="Nakamura M."/>
            <person name="Namiki N."/>
            <person name="Negishi M."/>
            <person name="Ohta I."/>
            <person name="Ono N."/>
            <person name="Saji S."/>
            <person name="Sakai K."/>
            <person name="Shibata M."/>
            <person name="Shimokawa T."/>
            <person name="Shomura A."/>
            <person name="Song J."/>
            <person name="Takazaki Y."/>
            <person name="Terasawa K."/>
            <person name="Tsuji K."/>
            <person name="Waki K."/>
            <person name="Yamagata H."/>
            <person name="Yamane H."/>
            <person name="Yoshiki S."/>
            <person name="Yoshihara R."/>
            <person name="Yukawa K."/>
            <person name="Zhong H."/>
            <person name="Iwama H."/>
            <person name="Endo T."/>
            <person name="Ito H."/>
            <person name="Hahn J.H."/>
            <person name="Kim H.I."/>
            <person name="Eun M.Y."/>
            <person name="Yano M."/>
            <person name="Jiang J."/>
            <person name="Gojobori T."/>
        </authorList>
    </citation>
    <scope>NUCLEOTIDE SEQUENCE</scope>
</reference>
<feature type="region of interest" description="Disordered" evidence="1">
    <location>
        <begin position="1"/>
        <end position="58"/>
    </location>
</feature>
<dbReference type="Proteomes" id="UP000817658">
    <property type="component" value="Chromosome 1"/>
</dbReference>
<gene>
    <name evidence="2" type="ORF">P0705D01.38</name>
    <name evidence="3" type="ORF">P0711E10.28</name>
</gene>
<protein>
    <submittedName>
        <fullName evidence="2">Uncharacterized protein</fullName>
    </submittedName>
</protein>
<feature type="compositionally biased region" description="Basic and acidic residues" evidence="1">
    <location>
        <begin position="7"/>
        <end position="23"/>
    </location>
</feature>
<dbReference type="EMBL" id="AP000570">
    <property type="protein sequence ID" value="BAE95798.1"/>
    <property type="molecule type" value="Genomic_DNA"/>
</dbReference>
<dbReference type="AlphaFoldDB" id="Q5NBS7"/>
<reference evidence="4" key="2">
    <citation type="journal article" date="2005" name="Nature">
        <title>The map-based sequence of the rice genome.</title>
        <authorList>
            <consortium name="International rice genome sequencing project (IRGSP)"/>
            <person name="Matsumoto T."/>
            <person name="Wu J."/>
            <person name="Kanamori H."/>
            <person name="Katayose Y."/>
            <person name="Fujisawa M."/>
            <person name="Namiki N."/>
            <person name="Mizuno H."/>
            <person name="Yamamoto K."/>
            <person name="Antonio B.A."/>
            <person name="Baba T."/>
            <person name="Sakata K."/>
            <person name="Nagamura Y."/>
            <person name="Aoki H."/>
            <person name="Arikawa K."/>
            <person name="Arita K."/>
            <person name="Bito T."/>
            <person name="Chiden Y."/>
            <person name="Fujitsuka N."/>
            <person name="Fukunaka R."/>
            <person name="Hamada M."/>
            <person name="Harada C."/>
            <person name="Hayashi A."/>
            <person name="Hijishita S."/>
            <person name="Honda M."/>
            <person name="Hosokawa S."/>
            <person name="Ichikawa Y."/>
            <person name="Idonuma A."/>
            <person name="Iijima M."/>
            <person name="Ikeda M."/>
            <person name="Ikeno M."/>
            <person name="Ito K."/>
            <person name="Ito S."/>
            <person name="Ito T."/>
            <person name="Ito Y."/>
            <person name="Ito Y."/>
            <person name="Iwabuchi A."/>
            <person name="Kamiya K."/>
            <person name="Karasawa W."/>
            <person name="Kurita K."/>
            <person name="Katagiri S."/>
            <person name="Kikuta A."/>
            <person name="Kobayashi H."/>
            <person name="Kobayashi N."/>
            <person name="Machita K."/>
            <person name="Maehara T."/>
            <person name="Masukawa M."/>
            <person name="Mizubayashi T."/>
            <person name="Mukai Y."/>
            <person name="Nagasaki H."/>
            <person name="Nagata Y."/>
            <person name="Naito S."/>
            <person name="Nakashima M."/>
            <person name="Nakama Y."/>
            <person name="Nakamichi Y."/>
            <person name="Nakamura M."/>
            <person name="Meguro A."/>
            <person name="Negishi M."/>
            <person name="Ohta I."/>
            <person name="Ohta T."/>
            <person name="Okamoto M."/>
            <person name="Ono N."/>
            <person name="Saji S."/>
            <person name="Sakaguchi M."/>
            <person name="Sakai K."/>
            <person name="Shibata M."/>
            <person name="Shimokawa T."/>
            <person name="Song J."/>
            <person name="Takazaki Y."/>
            <person name="Terasawa K."/>
            <person name="Tsugane M."/>
            <person name="Tsuji K."/>
            <person name="Ueda S."/>
            <person name="Waki K."/>
            <person name="Yamagata H."/>
            <person name="Yamamoto M."/>
            <person name="Yamamoto S."/>
            <person name="Yamane H."/>
            <person name="Yoshiki S."/>
            <person name="Yoshihara R."/>
            <person name="Yukawa K."/>
            <person name="Zhong H."/>
            <person name="Yano M."/>
            <person name="Yuan Q."/>
            <person name="Ouyang S."/>
            <person name="Liu J."/>
            <person name="Jones K.M."/>
            <person name="Gansberger K."/>
            <person name="Moffat K."/>
            <person name="Hill J."/>
            <person name="Bera J."/>
            <person name="Fadrosh D."/>
            <person name="Jin S."/>
            <person name="Johri S."/>
            <person name="Kim M."/>
            <person name="Overton L."/>
            <person name="Reardon M."/>
            <person name="Tsitrin T."/>
            <person name="Vuong H."/>
            <person name="Weaver B."/>
            <person name="Ciecko A."/>
            <person name="Tallon L."/>
            <person name="Jackson J."/>
            <person name="Pai G."/>
            <person name="Aken S.V."/>
            <person name="Utterback T."/>
            <person name="Reidmuller S."/>
            <person name="Feldblyum T."/>
            <person name="Hsiao J."/>
            <person name="Zismann V."/>
            <person name="Iobst S."/>
            <person name="de Vazeille A.R."/>
            <person name="Buell C.R."/>
            <person name="Ying K."/>
            <person name="Li Y."/>
            <person name="Lu T."/>
            <person name="Huang Y."/>
            <person name="Zhao Q."/>
            <person name="Feng Q."/>
            <person name="Zhang L."/>
            <person name="Zhu J."/>
            <person name="Weng Q."/>
            <person name="Mu J."/>
            <person name="Lu Y."/>
            <person name="Fan D."/>
            <person name="Liu Y."/>
            <person name="Guan J."/>
            <person name="Zhang Y."/>
            <person name="Yu S."/>
            <person name="Liu X."/>
            <person name="Zhang Y."/>
            <person name="Hong G."/>
            <person name="Han B."/>
            <person name="Choisne N."/>
            <person name="Demange N."/>
            <person name="Orjeda G."/>
            <person name="Samain S."/>
            <person name="Cattolico L."/>
            <person name="Pelletier E."/>
            <person name="Couloux A."/>
            <person name="Segurens B."/>
            <person name="Wincker P."/>
            <person name="D'Hont A."/>
            <person name="Scarpelli C."/>
            <person name="Weissenbach J."/>
            <person name="Salanoubat M."/>
            <person name="Quetier F."/>
            <person name="Yu Y."/>
            <person name="Kim H.R."/>
            <person name="Rambo T."/>
            <person name="Currie J."/>
            <person name="Collura K."/>
            <person name="Luo M."/>
            <person name="Yang T."/>
            <person name="Ammiraju J.S.S."/>
            <person name="Engler F."/>
            <person name="Soderlund C."/>
            <person name="Wing R.A."/>
            <person name="Palmer L.E."/>
            <person name="de la Bastide M."/>
            <person name="Spiegel L."/>
            <person name="Nascimento L."/>
            <person name="Zutavern T."/>
            <person name="O'Shaughnessy A."/>
            <person name="Dike S."/>
            <person name="Dedhia N."/>
            <person name="Preston R."/>
            <person name="Balija V."/>
            <person name="McCombie W.R."/>
            <person name="Chow T."/>
            <person name="Chen H."/>
            <person name="Chung M."/>
            <person name="Chen C."/>
            <person name="Shaw J."/>
            <person name="Wu H."/>
            <person name="Hsiao K."/>
            <person name="Chao Y."/>
            <person name="Chu M."/>
            <person name="Cheng C."/>
            <person name="Hour A."/>
            <person name="Lee P."/>
            <person name="Lin S."/>
            <person name="Lin Y."/>
            <person name="Liou J."/>
            <person name="Liu S."/>
            <person name="Hsing Y."/>
            <person name="Raghuvanshi S."/>
            <person name="Mohanty A."/>
            <person name="Bharti A.K."/>
            <person name="Gaur A."/>
            <person name="Gupta V."/>
            <person name="Kumar D."/>
            <person name="Ravi V."/>
            <person name="Vij S."/>
            <person name="Kapur A."/>
            <person name="Khurana P."/>
            <person name="Khurana P."/>
            <person name="Khurana J.P."/>
            <person name="Tyagi A.K."/>
            <person name="Gaikwad K."/>
            <person name="Singh A."/>
            <person name="Dalal V."/>
            <person name="Srivastava S."/>
            <person name="Dixit A."/>
            <person name="Pal A.K."/>
            <person name="Ghazi I.A."/>
            <person name="Yadav M."/>
            <person name="Pandit A."/>
            <person name="Bhargava A."/>
            <person name="Sureshbabu K."/>
            <person name="Batra K."/>
            <person name="Sharma T.R."/>
            <person name="Mohapatra T."/>
            <person name="Singh N.K."/>
            <person name="Messing J."/>
            <person name="Nelson A.B."/>
            <person name="Fuks G."/>
            <person name="Kavchok S."/>
            <person name="Keizer G."/>
            <person name="Linton E."/>
            <person name="Llaca V."/>
            <person name="Song R."/>
            <person name="Tanyolac B."/>
            <person name="Young S."/>
            <person name="Ho-Il K."/>
            <person name="Hahn J.H."/>
            <person name="Sangsakoo G."/>
            <person name="Vanavichit A."/>
            <person name="de Mattos Luiz.A.T."/>
            <person name="Zimmer P.D."/>
            <person name="Malone G."/>
            <person name="Dellagostin O."/>
            <person name="de Oliveira A.C."/>
            <person name="Bevan M."/>
            <person name="Bancroft I."/>
            <person name="Minx P."/>
            <person name="Cordum H."/>
            <person name="Wilson R."/>
            <person name="Cheng Z."/>
            <person name="Jin W."/>
            <person name="Jiang J."/>
            <person name="Leong S.A."/>
            <person name="Iwama H."/>
            <person name="Gojobori T."/>
            <person name="Itoh T."/>
            <person name="Niimura Y."/>
            <person name="Fujii Y."/>
            <person name="Habara T."/>
            <person name="Sakai H."/>
            <person name="Sato Y."/>
            <person name="Wilson G."/>
            <person name="Kumar K."/>
            <person name="McCouch S."/>
            <person name="Juretic N."/>
            <person name="Hoen D."/>
            <person name="Wright S."/>
            <person name="Bruskiewich R."/>
            <person name="Bureau T."/>
            <person name="Miyao A."/>
            <person name="Hirochika H."/>
            <person name="Nishikawa T."/>
            <person name="Kadowaki K."/>
            <person name="Sugiura M."/>
            <person name="Burr B."/>
            <person name="Sasaki T."/>
        </authorList>
    </citation>
    <scope>NUCLEOTIDE SEQUENCE [LARGE SCALE GENOMIC DNA]</scope>
    <source>
        <strain evidence="4">cv. Nipponbare</strain>
    </source>
</reference>
<organism evidence="2">
    <name type="scientific">Oryza sativa subsp. japonica</name>
    <name type="common">Rice</name>
    <dbReference type="NCBI Taxonomy" id="39947"/>
    <lineage>
        <taxon>Eukaryota</taxon>
        <taxon>Viridiplantae</taxon>
        <taxon>Streptophyta</taxon>
        <taxon>Embryophyta</taxon>
        <taxon>Tracheophyta</taxon>
        <taxon>Spermatophyta</taxon>
        <taxon>Magnoliopsida</taxon>
        <taxon>Liliopsida</taxon>
        <taxon>Poales</taxon>
        <taxon>Poaceae</taxon>
        <taxon>BOP clade</taxon>
        <taxon>Oryzoideae</taxon>
        <taxon>Oryzeae</taxon>
        <taxon>Oryzinae</taxon>
        <taxon>Oryza</taxon>
        <taxon>Oryza sativa</taxon>
    </lineage>
</organism>
<evidence type="ECO:0000313" key="2">
    <source>
        <dbReference type="EMBL" id="BAD81079.1"/>
    </source>
</evidence>
<accession>Q5NBS7</accession>
<sequence>MALPSHHHGDLRQRGAGAAERDGRRKPRNQQPWGRRRRRRERRRRSPPVLSLRGAPPEAGAVEARPHLLLHVDEVFGHGRGWELGLYLPSLGGRDGQRPWGGDVQGEELAHLLPLRGADTAAAPTTDGVAGTWTAARTTSSTTAKGKQQQTAAHSAAVPPATSPHRDCCSRTRRHSRSLLISTDELDREAVGDPRLELALP</sequence>
<dbReference type="HOGENOM" id="CLU_1386138_0_0_1"/>
<evidence type="ECO:0000256" key="1">
    <source>
        <dbReference type="SAM" id="MobiDB-lite"/>
    </source>
</evidence>
<name>Q5NBS7_ORYSJ</name>
<feature type="region of interest" description="Disordered" evidence="1">
    <location>
        <begin position="141"/>
        <end position="173"/>
    </location>
</feature>
<evidence type="ECO:0000313" key="4">
    <source>
        <dbReference type="Proteomes" id="UP000000763"/>
    </source>
</evidence>